<dbReference type="Gene3D" id="3.40.30.10">
    <property type="entry name" value="Glutaredoxin"/>
    <property type="match status" value="1"/>
</dbReference>
<reference evidence="3" key="1">
    <citation type="journal article" date="2020" name="Nature">
        <title>Giant virus diversity and host interactions through global metagenomics.</title>
        <authorList>
            <person name="Schulz F."/>
            <person name="Roux S."/>
            <person name="Paez-Espino D."/>
            <person name="Jungbluth S."/>
            <person name="Walsh D.A."/>
            <person name="Denef V.J."/>
            <person name="McMahon K.D."/>
            <person name="Konstantinidis K.T."/>
            <person name="Eloe-Fadrosh E.A."/>
            <person name="Kyrpides N.C."/>
            <person name="Woyke T."/>
        </authorList>
    </citation>
    <scope>NUCLEOTIDE SEQUENCE</scope>
    <source>
        <strain evidence="3">GVMAG-M-3300023184-190</strain>
    </source>
</reference>
<name>A0A6C0I2Y8_9ZZZZ</name>
<dbReference type="GO" id="GO:0006457">
    <property type="term" value="P:protein folding"/>
    <property type="evidence" value="ECO:0007669"/>
    <property type="project" value="TreeGrafter"/>
</dbReference>
<feature type="domain" description="Thioredoxin" evidence="2">
    <location>
        <begin position="1"/>
        <end position="102"/>
    </location>
</feature>
<dbReference type="PANTHER" id="PTHR18929">
    <property type="entry name" value="PROTEIN DISULFIDE ISOMERASE"/>
    <property type="match status" value="1"/>
</dbReference>
<dbReference type="GO" id="GO:0005783">
    <property type="term" value="C:endoplasmic reticulum"/>
    <property type="evidence" value="ECO:0007669"/>
    <property type="project" value="TreeGrafter"/>
</dbReference>
<sequence>MPAPINIVLIHADWCGHCKALMPHFKKAKEELRKSDPDIKVISITDKEVTPAKLKSIHKDLDVKGYPTLVKIVNNILSQFGPNDGNRNSKQDLVKWAKKEKKKGGGNKTKCSRSPKNKTVKNMAKKLK</sequence>
<accession>A0A6C0I2Y8</accession>
<organism evidence="3">
    <name type="scientific">viral metagenome</name>
    <dbReference type="NCBI Taxonomy" id="1070528"/>
    <lineage>
        <taxon>unclassified sequences</taxon>
        <taxon>metagenomes</taxon>
        <taxon>organismal metagenomes</taxon>
    </lineage>
</organism>
<dbReference type="Pfam" id="PF00085">
    <property type="entry name" value="Thioredoxin"/>
    <property type="match status" value="1"/>
</dbReference>
<feature type="compositionally biased region" description="Basic residues" evidence="1">
    <location>
        <begin position="98"/>
        <end position="128"/>
    </location>
</feature>
<dbReference type="InterPro" id="IPR036249">
    <property type="entry name" value="Thioredoxin-like_sf"/>
</dbReference>
<evidence type="ECO:0000256" key="1">
    <source>
        <dbReference type="SAM" id="MobiDB-lite"/>
    </source>
</evidence>
<evidence type="ECO:0000259" key="2">
    <source>
        <dbReference type="PROSITE" id="PS51352"/>
    </source>
</evidence>
<proteinExistence type="predicted"/>
<dbReference type="PROSITE" id="PS00194">
    <property type="entry name" value="THIOREDOXIN_1"/>
    <property type="match status" value="1"/>
</dbReference>
<feature type="region of interest" description="Disordered" evidence="1">
    <location>
        <begin position="97"/>
        <end position="128"/>
    </location>
</feature>
<dbReference type="PROSITE" id="PS51352">
    <property type="entry name" value="THIOREDOXIN_2"/>
    <property type="match status" value="1"/>
</dbReference>
<dbReference type="GO" id="GO:0003756">
    <property type="term" value="F:protein disulfide isomerase activity"/>
    <property type="evidence" value="ECO:0007669"/>
    <property type="project" value="TreeGrafter"/>
</dbReference>
<dbReference type="InterPro" id="IPR013766">
    <property type="entry name" value="Thioredoxin_domain"/>
</dbReference>
<dbReference type="EMBL" id="MN740087">
    <property type="protein sequence ID" value="QHT87368.1"/>
    <property type="molecule type" value="Genomic_DNA"/>
</dbReference>
<dbReference type="SUPFAM" id="SSF52833">
    <property type="entry name" value="Thioredoxin-like"/>
    <property type="match status" value="1"/>
</dbReference>
<evidence type="ECO:0000313" key="3">
    <source>
        <dbReference type="EMBL" id="QHT87368.1"/>
    </source>
</evidence>
<protein>
    <recommendedName>
        <fullName evidence="2">Thioredoxin domain-containing protein</fullName>
    </recommendedName>
</protein>
<dbReference type="AlphaFoldDB" id="A0A6C0I2Y8"/>
<dbReference type="InterPro" id="IPR017937">
    <property type="entry name" value="Thioredoxin_CS"/>
</dbReference>
<dbReference type="GO" id="GO:0034976">
    <property type="term" value="P:response to endoplasmic reticulum stress"/>
    <property type="evidence" value="ECO:0007669"/>
    <property type="project" value="TreeGrafter"/>
</dbReference>